<dbReference type="RefSeq" id="WP_078666666.1">
    <property type="nucleotide sequence ID" value="NZ_FUXM01000062.1"/>
</dbReference>
<dbReference type="InterPro" id="IPR004089">
    <property type="entry name" value="MCPsignal_dom"/>
</dbReference>
<keyword evidence="8" id="KW-1185">Reference proteome</keyword>
<gene>
    <name evidence="7" type="ORF">SAMN02745885_02728</name>
</gene>
<keyword evidence="1 3" id="KW-0807">Transducer</keyword>
<keyword evidence="4" id="KW-0472">Membrane</keyword>
<protein>
    <submittedName>
        <fullName evidence="7">Methyl-accepting chemotaxis protein</fullName>
    </submittedName>
</protein>
<sequence length="535" mass="57495">MTIKRQIWYSVIAFWLMGVVQAVAAFTGLATPAFVLVFGLLMIIGAFLAGWLLLGRILPRLERVQKVAARVRVGDMTVQADIDGKDEIADLARDLNGIGAHLQGIIHSLKENSYEIGDRSKLLAQAAQTAAAATSQLATAVNEVAAGTNEQSAKLQEVTDLARQLAEAIDQIARGAEEQASHVSETARLTEMMAGRLAQLEMALQQLQLAAQTTLNSGQSGRQAVEETIAGMQRIQTEVEKVGVVVARLGEHSTQIGNIIQVIDEIAEQTNLLALNAAIEAARAGEHGKGFAVVADEVRKLAERSGRATKEIAQLINNIQSGIEEAVHAMGRSQKEVTSGVELAAGAGQALADILANLEQTGIVMQEMVQSLAAMAEANESVVKAVSNVAAITEENTASTEEMAANSAQVLNALAEVAMAVEAQAAASEEMAATAQEMNRTTGEVAKMATDLQTISEKLRECLGEFQLYPIERPCWEIKNCPTERKEMCPAYQNEELRCWLISGTWCGGVKQGDKDAKRHNCMNCTAFKEMMRLK</sequence>
<dbReference type="Proteomes" id="UP000189933">
    <property type="component" value="Unassembled WGS sequence"/>
</dbReference>
<dbReference type="CDD" id="cd06225">
    <property type="entry name" value="HAMP"/>
    <property type="match status" value="1"/>
</dbReference>
<keyword evidence="4" id="KW-1133">Transmembrane helix</keyword>
<dbReference type="InterPro" id="IPR054687">
    <property type="entry name" value="Two-CW_dom"/>
</dbReference>
<dbReference type="Pfam" id="PF00672">
    <property type="entry name" value="HAMP"/>
    <property type="match status" value="1"/>
</dbReference>
<dbReference type="NCBIfam" id="NF045718">
    <property type="entry name" value="two_CW_domain"/>
    <property type="match status" value="1"/>
</dbReference>
<name>A0A1T4SJN3_9FIRM</name>
<dbReference type="PRINTS" id="PR00260">
    <property type="entry name" value="CHEMTRNSDUCR"/>
</dbReference>
<dbReference type="Pfam" id="PF00015">
    <property type="entry name" value="MCPsignal"/>
    <property type="match status" value="1"/>
</dbReference>
<keyword evidence="4" id="KW-0812">Transmembrane</keyword>
<evidence type="ECO:0000256" key="1">
    <source>
        <dbReference type="ARBA" id="ARBA00023224"/>
    </source>
</evidence>
<dbReference type="Gene3D" id="6.10.340.10">
    <property type="match status" value="1"/>
</dbReference>
<feature type="domain" description="Methyl-accepting transducer" evidence="5">
    <location>
        <begin position="154"/>
        <end position="404"/>
    </location>
</feature>
<reference evidence="8" key="1">
    <citation type="submission" date="2017-02" db="EMBL/GenBank/DDBJ databases">
        <authorList>
            <person name="Varghese N."/>
            <person name="Submissions S."/>
        </authorList>
    </citation>
    <scope>NUCLEOTIDE SEQUENCE [LARGE SCALE GENOMIC DNA]</scope>
    <source>
        <strain evidence="8">DSM 16521</strain>
    </source>
</reference>
<evidence type="ECO:0000313" key="8">
    <source>
        <dbReference type="Proteomes" id="UP000189933"/>
    </source>
</evidence>
<evidence type="ECO:0000259" key="6">
    <source>
        <dbReference type="PROSITE" id="PS50885"/>
    </source>
</evidence>
<dbReference type="SUPFAM" id="SSF58104">
    <property type="entry name" value="Methyl-accepting chemotaxis protein (MCP) signaling domain"/>
    <property type="match status" value="2"/>
</dbReference>
<feature type="domain" description="HAMP" evidence="6">
    <location>
        <begin position="55"/>
        <end position="107"/>
    </location>
</feature>
<accession>A0A1T4SJN3</accession>
<dbReference type="Gene3D" id="1.10.287.950">
    <property type="entry name" value="Methyl-accepting chemotaxis protein"/>
    <property type="match status" value="1"/>
</dbReference>
<feature type="transmembrane region" description="Helical" evidence="4">
    <location>
        <begin position="33"/>
        <end position="54"/>
    </location>
</feature>
<dbReference type="GO" id="GO:0004888">
    <property type="term" value="F:transmembrane signaling receptor activity"/>
    <property type="evidence" value="ECO:0007669"/>
    <property type="project" value="InterPro"/>
</dbReference>
<dbReference type="PROSITE" id="PS50885">
    <property type="entry name" value="HAMP"/>
    <property type="match status" value="1"/>
</dbReference>
<dbReference type="SMART" id="SM00283">
    <property type="entry name" value="MA"/>
    <property type="match status" value="1"/>
</dbReference>
<evidence type="ECO:0000256" key="4">
    <source>
        <dbReference type="SAM" id="Phobius"/>
    </source>
</evidence>
<dbReference type="EMBL" id="FUXM01000062">
    <property type="protein sequence ID" value="SKA28504.1"/>
    <property type="molecule type" value="Genomic_DNA"/>
</dbReference>
<feature type="transmembrane region" description="Helical" evidence="4">
    <location>
        <begin position="7"/>
        <end position="27"/>
    </location>
</feature>
<organism evidence="7 8">
    <name type="scientific">Carboxydocella sporoproducens DSM 16521</name>
    <dbReference type="NCBI Taxonomy" id="1121270"/>
    <lineage>
        <taxon>Bacteria</taxon>
        <taxon>Bacillati</taxon>
        <taxon>Bacillota</taxon>
        <taxon>Clostridia</taxon>
        <taxon>Eubacteriales</taxon>
        <taxon>Clostridiales Family XVI. Incertae Sedis</taxon>
        <taxon>Carboxydocella</taxon>
    </lineage>
</organism>
<comment type="similarity">
    <text evidence="2">Belongs to the methyl-accepting chemotaxis (MCP) protein family.</text>
</comment>
<dbReference type="OrthoDB" id="9814363at2"/>
<dbReference type="CDD" id="cd11386">
    <property type="entry name" value="MCP_signal"/>
    <property type="match status" value="1"/>
</dbReference>
<dbReference type="InterPro" id="IPR003660">
    <property type="entry name" value="HAMP_dom"/>
</dbReference>
<evidence type="ECO:0000259" key="5">
    <source>
        <dbReference type="PROSITE" id="PS50111"/>
    </source>
</evidence>
<evidence type="ECO:0000256" key="3">
    <source>
        <dbReference type="PROSITE-ProRule" id="PRU00284"/>
    </source>
</evidence>
<dbReference type="SMART" id="SM00304">
    <property type="entry name" value="HAMP"/>
    <property type="match status" value="2"/>
</dbReference>
<dbReference type="GO" id="GO:0016020">
    <property type="term" value="C:membrane"/>
    <property type="evidence" value="ECO:0007669"/>
    <property type="project" value="InterPro"/>
</dbReference>
<dbReference type="PROSITE" id="PS50111">
    <property type="entry name" value="CHEMOTAXIS_TRANSDUC_2"/>
    <property type="match status" value="1"/>
</dbReference>
<dbReference type="PANTHER" id="PTHR32089">
    <property type="entry name" value="METHYL-ACCEPTING CHEMOTAXIS PROTEIN MCPB"/>
    <property type="match status" value="1"/>
</dbReference>
<dbReference type="InterPro" id="IPR004090">
    <property type="entry name" value="Chemotax_Me-accpt_rcpt"/>
</dbReference>
<evidence type="ECO:0000256" key="2">
    <source>
        <dbReference type="ARBA" id="ARBA00029447"/>
    </source>
</evidence>
<proteinExistence type="inferred from homology"/>
<evidence type="ECO:0000313" key="7">
    <source>
        <dbReference type="EMBL" id="SKA28504.1"/>
    </source>
</evidence>
<dbReference type="PANTHER" id="PTHR32089:SF112">
    <property type="entry name" value="LYSOZYME-LIKE PROTEIN-RELATED"/>
    <property type="match status" value="1"/>
</dbReference>
<dbReference type="GO" id="GO:0007165">
    <property type="term" value="P:signal transduction"/>
    <property type="evidence" value="ECO:0007669"/>
    <property type="project" value="UniProtKB-KW"/>
</dbReference>
<dbReference type="GO" id="GO:0006935">
    <property type="term" value="P:chemotaxis"/>
    <property type="evidence" value="ECO:0007669"/>
    <property type="project" value="InterPro"/>
</dbReference>
<dbReference type="AlphaFoldDB" id="A0A1T4SJN3"/>